<evidence type="ECO:0000313" key="3">
    <source>
        <dbReference type="Proteomes" id="UP001558613"/>
    </source>
</evidence>
<name>A0ABR3NK90_9TELE</name>
<dbReference type="Proteomes" id="UP001558613">
    <property type="component" value="Unassembled WGS sequence"/>
</dbReference>
<reference evidence="2 3" key="1">
    <citation type="submission" date="2023-09" db="EMBL/GenBank/DDBJ databases">
        <authorList>
            <person name="Wang M."/>
        </authorList>
    </citation>
    <scope>NUCLEOTIDE SEQUENCE [LARGE SCALE GENOMIC DNA]</scope>
    <source>
        <strain evidence="2">GT-2023</strain>
        <tissue evidence="2">Liver</tissue>
    </source>
</reference>
<accession>A0ABR3NK90</accession>
<feature type="region of interest" description="Disordered" evidence="1">
    <location>
        <begin position="1"/>
        <end position="54"/>
    </location>
</feature>
<gene>
    <name evidence="2" type="ORF">QQF64_024071</name>
</gene>
<evidence type="ECO:0000313" key="2">
    <source>
        <dbReference type="EMBL" id="KAL1277398.1"/>
    </source>
</evidence>
<keyword evidence="3" id="KW-1185">Reference proteome</keyword>
<evidence type="ECO:0000256" key="1">
    <source>
        <dbReference type="SAM" id="MobiDB-lite"/>
    </source>
</evidence>
<sequence>MSHLSPYGVDTDTPSKQHTDDRANHPSSMFNVSQNQVIQHRKVKEPPSFKGDSSDTIEIEEWEDLMKTFVKKSNMSADEHVEEILVHLRGKAKDVVKFWIRNCDSAIAVCPNSVYSLLRKHFSSNHYSPVPLADFYTTLPEEDENPYDYWLRLNKAADVASECPREQGKTLDKPQMENSSHVYQTLPNPQVIPDGSALGGDSRLNRKTDSDGEVITYLRELVLLNSSTVSHFSPKLNTLYGTSFPSTLRCLWVVQYWWSLPNPNVALSRSWWVESLHLYGVTARYL</sequence>
<feature type="compositionally biased region" description="Basic and acidic residues" evidence="1">
    <location>
        <begin position="13"/>
        <end position="24"/>
    </location>
</feature>
<dbReference type="EMBL" id="JAYMGO010000003">
    <property type="protein sequence ID" value="KAL1277398.1"/>
    <property type="molecule type" value="Genomic_DNA"/>
</dbReference>
<protein>
    <submittedName>
        <fullName evidence="2">Uncharacterized protein</fullName>
    </submittedName>
</protein>
<proteinExistence type="predicted"/>
<comment type="caution">
    <text evidence="2">The sequence shown here is derived from an EMBL/GenBank/DDBJ whole genome shotgun (WGS) entry which is preliminary data.</text>
</comment>
<organism evidence="2 3">
    <name type="scientific">Cirrhinus molitorella</name>
    <name type="common">mud carp</name>
    <dbReference type="NCBI Taxonomy" id="172907"/>
    <lineage>
        <taxon>Eukaryota</taxon>
        <taxon>Metazoa</taxon>
        <taxon>Chordata</taxon>
        <taxon>Craniata</taxon>
        <taxon>Vertebrata</taxon>
        <taxon>Euteleostomi</taxon>
        <taxon>Actinopterygii</taxon>
        <taxon>Neopterygii</taxon>
        <taxon>Teleostei</taxon>
        <taxon>Ostariophysi</taxon>
        <taxon>Cypriniformes</taxon>
        <taxon>Cyprinidae</taxon>
        <taxon>Labeoninae</taxon>
        <taxon>Labeonini</taxon>
        <taxon>Cirrhinus</taxon>
    </lineage>
</organism>
<feature type="compositionally biased region" description="Polar residues" evidence="1">
    <location>
        <begin position="25"/>
        <end position="38"/>
    </location>
</feature>